<dbReference type="Gene3D" id="3.30.450.20">
    <property type="entry name" value="PAS domain"/>
    <property type="match status" value="2"/>
</dbReference>
<feature type="region of interest" description="Disordered" evidence="10">
    <location>
        <begin position="834"/>
        <end position="853"/>
    </location>
</feature>
<dbReference type="Proteomes" id="UP001487740">
    <property type="component" value="Unassembled WGS sequence"/>
</dbReference>
<dbReference type="GO" id="GO:0071456">
    <property type="term" value="P:cellular response to hypoxia"/>
    <property type="evidence" value="ECO:0007669"/>
    <property type="project" value="TreeGrafter"/>
</dbReference>
<protein>
    <submittedName>
        <fullName evidence="13">Uncharacterized protein</fullName>
    </submittedName>
</protein>
<feature type="domain" description="BHLH" evidence="12">
    <location>
        <begin position="287"/>
        <end position="340"/>
    </location>
</feature>
<dbReference type="InterPro" id="IPR000014">
    <property type="entry name" value="PAS"/>
</dbReference>
<feature type="region of interest" description="Disordered" evidence="10">
    <location>
        <begin position="617"/>
        <end position="690"/>
    </location>
</feature>
<dbReference type="Pfam" id="PF00989">
    <property type="entry name" value="PAS"/>
    <property type="match status" value="1"/>
</dbReference>
<dbReference type="InterPro" id="IPR036638">
    <property type="entry name" value="HLH_DNA-bd_sf"/>
</dbReference>
<dbReference type="InterPro" id="IPR001610">
    <property type="entry name" value="PAC"/>
</dbReference>
<feature type="compositionally biased region" description="Low complexity" evidence="10">
    <location>
        <begin position="1181"/>
        <end position="1198"/>
    </location>
</feature>
<dbReference type="PROSITE" id="PS50888">
    <property type="entry name" value="BHLH"/>
    <property type="match status" value="1"/>
</dbReference>
<dbReference type="PROSITE" id="PS50112">
    <property type="entry name" value="PAS"/>
    <property type="match status" value="2"/>
</dbReference>
<evidence type="ECO:0000256" key="7">
    <source>
        <dbReference type="ARBA" id="ARBA00023163"/>
    </source>
</evidence>
<dbReference type="GO" id="GO:0000981">
    <property type="term" value="F:DNA-binding transcription factor activity, RNA polymerase II-specific"/>
    <property type="evidence" value="ECO:0007669"/>
    <property type="project" value="TreeGrafter"/>
</dbReference>
<dbReference type="SUPFAM" id="SSF47459">
    <property type="entry name" value="HLH, helix-loop-helix DNA-binding domain"/>
    <property type="match status" value="1"/>
</dbReference>
<feature type="compositionally biased region" description="Low complexity" evidence="10">
    <location>
        <begin position="642"/>
        <end position="654"/>
    </location>
</feature>
<evidence type="ECO:0000256" key="6">
    <source>
        <dbReference type="ARBA" id="ARBA00023159"/>
    </source>
</evidence>
<evidence type="ECO:0000256" key="1">
    <source>
        <dbReference type="ARBA" id="ARBA00004123"/>
    </source>
</evidence>
<dbReference type="CDD" id="cd00130">
    <property type="entry name" value="PAS"/>
    <property type="match status" value="2"/>
</dbReference>
<evidence type="ECO:0000256" key="3">
    <source>
        <dbReference type="ARBA" id="ARBA00022843"/>
    </source>
</evidence>
<evidence type="ECO:0000259" key="11">
    <source>
        <dbReference type="PROSITE" id="PS50112"/>
    </source>
</evidence>
<evidence type="ECO:0000313" key="13">
    <source>
        <dbReference type="EMBL" id="KAK8406260.1"/>
    </source>
</evidence>
<feature type="compositionally biased region" description="Polar residues" evidence="10">
    <location>
        <begin position="1103"/>
        <end position="1113"/>
    </location>
</feature>
<dbReference type="Pfam" id="PF14598">
    <property type="entry name" value="PAS_11"/>
    <property type="match status" value="1"/>
</dbReference>
<dbReference type="SMART" id="SM00086">
    <property type="entry name" value="PAC"/>
    <property type="match status" value="1"/>
</dbReference>
<dbReference type="GO" id="GO:0005634">
    <property type="term" value="C:nucleus"/>
    <property type="evidence" value="ECO:0007669"/>
    <property type="project" value="UniProtKB-SubCell"/>
</dbReference>
<keyword evidence="14" id="KW-1185">Reference proteome</keyword>
<dbReference type="SUPFAM" id="SSF55785">
    <property type="entry name" value="PYP-like sensor domain (PAS domain)"/>
    <property type="match status" value="2"/>
</dbReference>
<feature type="domain" description="PAS" evidence="11">
    <location>
        <begin position="368"/>
        <end position="421"/>
    </location>
</feature>
<dbReference type="GO" id="GO:0046983">
    <property type="term" value="F:protein dimerization activity"/>
    <property type="evidence" value="ECO:0007669"/>
    <property type="project" value="InterPro"/>
</dbReference>
<feature type="compositionally biased region" description="Basic and acidic residues" evidence="10">
    <location>
        <begin position="261"/>
        <end position="274"/>
    </location>
</feature>
<dbReference type="InterPro" id="IPR013767">
    <property type="entry name" value="PAS_fold"/>
</dbReference>
<dbReference type="InterPro" id="IPR011598">
    <property type="entry name" value="bHLH_dom"/>
</dbReference>
<evidence type="ECO:0000313" key="14">
    <source>
        <dbReference type="Proteomes" id="UP001487740"/>
    </source>
</evidence>
<evidence type="ECO:0000256" key="2">
    <source>
        <dbReference type="ARBA" id="ARBA00022737"/>
    </source>
</evidence>
<comment type="caution">
    <text evidence="13">The sequence shown here is derived from an EMBL/GenBank/DDBJ whole genome shotgun (WGS) entry which is preliminary data.</text>
</comment>
<sequence length="1352" mass="147075">MPEASYPVHTTEAQIAFNTGEYCPQPHMPDFSFQGPSPAAHRLASHYALAGQGEHVKAHIQPSPNGGPPESCTHHCGQVMGSQGGTPGALNRFPVANPCNGDMMPGMMAGHHPMGIFPDMNNMDPHMRPQGGNLMANYHGAPSMSGVHCMPSPMAPHDCRPAGHSVNFGQPSPSVEASRTPYGHPHLHSYVGPHCTPYGTQMDNSAAYDHPVFRSPAMMPQGKVFQDYHPHYSEYPPPLEERLPQGCEVRLPEQGGLILKTEPDDGLPERKEVQPVKGPRKRGNSDKRKEQSRNAARNRRGKESEIFAELASVLPLSPQTLSQLDKASIMRLTIANLHLRSVCETGLTKRVKGSGGSKLDLEMDEHHLKALDGFLLVVSTDGRVIYTSENIVSFLGHHQEEVMGSSLYHYTNMVDHSEVEQLTSFKNPHHPRRAFLRLKCTLTSKGRSVNFKNATDKVVQVIGEVVGERAEKAWLVALAIPVPHPSNIEFPLDKQTFVSRHSLDMKFTYVDSNVKEFCGYMSEDLVGRSVYELHHALDTNLIQEAYKNLLNKGQVETSRYRFLARGGGYVWLVTQATLIHGPRENKPQYVVCLNYVVSEVESSGEILSEFQLMCRSNSNTSNNNNNKEEEIANTSSKPNLKSASVNAAASSPVVQGLPTPPYSPAPKPTTLQKVESITPRSTPTLLPPPPPVASTFKIFVPRTKDMNKGFLTFNDNDPHSTVLKDEPDDLTHLAPSVGDTYVPLPTLISDLEGDSCMSQDVSSFIIDDMLTLDYPVPVVNTDAVIQSPSTDKAEDQSLTPKYLYEENQTQEGVKCVNNLSGGRLLLNRSRCNTPSPDCRSLHSGGLGTPEPPKPLLSEAALQPIKKQSISFASSHPRSTTESLFMQLDESNSGGSSELFGKLDLKFENQSMDSDEFEMRAPYIPQSNELLLFLDHEDLLPAAEPEIAISPKGLRDVKSSISSDKEDSSLAQLLQDTDPDIDGNSPGRNIQLDHSPGAPRSQYQQSKFLDGGGNFVDPNKVLPGHFAGKDELDTLGSDPQPLDPPPVMVQEPVEPPPPLLGTDSLHTSGQVKRGHSPLSSPTLHKKLCSSKYHQPQHKFHEQNQDAVSPQQNEQHGGLRLITPNAPTMQQLLISKDPITVRGGRPPAGGTSSPRNSLNDKSHSVLRNLLVSGRDESAGYSVSAPASPAGTPSASCATSPGPHPLREEAKGVKNPNEINSVLLKEAHRGGLPTTHTAFRLPKDRMATVLSATAGGKSGTSLLCPTLRLVTGSPGSLKQAFKLTSNSSSHPEGCGSRLSQRQDPYLLMNSDTIPTLLELTQQDFEVNAPANNSLQGAELLMALDQSSEAPLFDGK</sequence>
<evidence type="ECO:0000256" key="8">
    <source>
        <dbReference type="ARBA" id="ARBA00023242"/>
    </source>
</evidence>
<keyword evidence="4" id="KW-0805">Transcription regulation</keyword>
<dbReference type="GO" id="GO:0045944">
    <property type="term" value="P:positive regulation of transcription by RNA polymerase II"/>
    <property type="evidence" value="ECO:0007669"/>
    <property type="project" value="UniProtKB-ARBA"/>
</dbReference>
<keyword evidence="6" id="KW-0010">Activator</keyword>
<feature type="compositionally biased region" description="Pro residues" evidence="10">
    <location>
        <begin position="1040"/>
        <end position="1058"/>
    </location>
</feature>
<reference evidence="13 14" key="1">
    <citation type="submission" date="2023-03" db="EMBL/GenBank/DDBJ databases">
        <title>High-quality genome of Scylla paramamosain provides insights in environmental adaptation.</title>
        <authorList>
            <person name="Zhang L."/>
        </authorList>
    </citation>
    <scope>NUCLEOTIDE SEQUENCE [LARGE SCALE GENOMIC DNA]</scope>
    <source>
        <strain evidence="13">LZ_2023a</strain>
        <tissue evidence="13">Muscle</tissue>
    </source>
</reference>
<evidence type="ECO:0000256" key="4">
    <source>
        <dbReference type="ARBA" id="ARBA00023015"/>
    </source>
</evidence>
<dbReference type="InterPro" id="IPR035965">
    <property type="entry name" value="PAS-like_dom_sf"/>
</dbReference>
<feature type="region of interest" description="Disordered" evidence="10">
    <location>
        <begin position="258"/>
        <end position="302"/>
    </location>
</feature>
<feature type="region of interest" description="Disordered" evidence="10">
    <location>
        <begin position="56"/>
        <end position="79"/>
    </location>
</feature>
<keyword evidence="5" id="KW-0238">DNA-binding</keyword>
<organism evidence="13 14">
    <name type="scientific">Scylla paramamosain</name>
    <name type="common">Mud crab</name>
    <dbReference type="NCBI Taxonomy" id="85552"/>
    <lineage>
        <taxon>Eukaryota</taxon>
        <taxon>Metazoa</taxon>
        <taxon>Ecdysozoa</taxon>
        <taxon>Arthropoda</taxon>
        <taxon>Crustacea</taxon>
        <taxon>Multicrustacea</taxon>
        <taxon>Malacostraca</taxon>
        <taxon>Eumalacostraca</taxon>
        <taxon>Eucarida</taxon>
        <taxon>Decapoda</taxon>
        <taxon>Pleocyemata</taxon>
        <taxon>Brachyura</taxon>
        <taxon>Eubrachyura</taxon>
        <taxon>Portunoidea</taxon>
        <taxon>Portunidae</taxon>
        <taxon>Portuninae</taxon>
        <taxon>Scylla</taxon>
    </lineage>
</organism>
<accession>A0AAW0V5V3</accession>
<evidence type="ECO:0000256" key="5">
    <source>
        <dbReference type="ARBA" id="ARBA00023125"/>
    </source>
</evidence>
<feature type="region of interest" description="Disordered" evidence="10">
    <location>
        <begin position="1176"/>
        <end position="1208"/>
    </location>
</feature>
<feature type="domain" description="PAS" evidence="11">
    <location>
        <begin position="502"/>
        <end position="553"/>
    </location>
</feature>
<name>A0AAW0V5V3_SCYPA</name>
<comment type="subcellular location">
    <subcellularLocation>
        <location evidence="1">Nucleus</location>
    </subcellularLocation>
</comment>
<dbReference type="CDD" id="cd11433">
    <property type="entry name" value="bHLH-PAS_HIF"/>
    <property type="match status" value="1"/>
</dbReference>
<dbReference type="NCBIfam" id="TIGR00229">
    <property type="entry name" value="sensory_box"/>
    <property type="match status" value="1"/>
</dbReference>
<dbReference type="Pfam" id="PF23171">
    <property type="entry name" value="bHLH_HIF1A"/>
    <property type="match status" value="1"/>
</dbReference>
<feature type="region of interest" description="Disordered" evidence="10">
    <location>
        <begin position="974"/>
        <end position="1116"/>
    </location>
</feature>
<keyword evidence="2" id="KW-0677">Repeat</keyword>
<evidence type="ECO:0000256" key="10">
    <source>
        <dbReference type="SAM" id="MobiDB-lite"/>
    </source>
</evidence>
<dbReference type="SMART" id="SM00091">
    <property type="entry name" value="PAS"/>
    <property type="match status" value="2"/>
</dbReference>
<keyword evidence="7" id="KW-0804">Transcription</keyword>
<feature type="compositionally biased region" description="Basic and acidic residues" evidence="10">
    <location>
        <begin position="283"/>
        <end position="292"/>
    </location>
</feature>
<keyword evidence="8" id="KW-0539">Nucleus</keyword>
<keyword evidence="9" id="KW-0379">Hydroxylation</keyword>
<gene>
    <name evidence="13" type="ORF">O3P69_007159</name>
</gene>
<keyword evidence="3" id="KW-0832">Ubl conjugation</keyword>
<dbReference type="GO" id="GO:0000977">
    <property type="term" value="F:RNA polymerase II transcription regulatory region sequence-specific DNA binding"/>
    <property type="evidence" value="ECO:0007669"/>
    <property type="project" value="TreeGrafter"/>
</dbReference>
<feature type="compositionally biased region" description="Polar residues" evidence="10">
    <location>
        <begin position="632"/>
        <end position="641"/>
    </location>
</feature>
<dbReference type="EMBL" id="JARAKH010000002">
    <property type="protein sequence ID" value="KAK8406260.1"/>
    <property type="molecule type" value="Genomic_DNA"/>
</dbReference>
<feature type="compositionally biased region" description="Pro residues" evidence="10">
    <location>
        <begin position="658"/>
        <end position="667"/>
    </location>
</feature>
<dbReference type="PANTHER" id="PTHR23043">
    <property type="entry name" value="HYPOXIA-INDUCIBLE FACTOR 1 ALPHA"/>
    <property type="match status" value="1"/>
</dbReference>
<proteinExistence type="predicted"/>
<dbReference type="SMART" id="SM00353">
    <property type="entry name" value="HLH"/>
    <property type="match status" value="1"/>
</dbReference>
<feature type="compositionally biased region" description="Polar residues" evidence="10">
    <location>
        <begin position="671"/>
        <end position="681"/>
    </location>
</feature>
<dbReference type="FunFam" id="3.30.450.20:FF:000015">
    <property type="entry name" value="Hypoxia-inducible factor 1-alpha isoform 1"/>
    <property type="match status" value="1"/>
</dbReference>
<feature type="region of interest" description="Disordered" evidence="10">
    <location>
        <begin position="1135"/>
        <end position="1160"/>
    </location>
</feature>
<evidence type="ECO:0000259" key="12">
    <source>
        <dbReference type="PROSITE" id="PS50888"/>
    </source>
</evidence>
<evidence type="ECO:0000256" key="9">
    <source>
        <dbReference type="ARBA" id="ARBA00023278"/>
    </source>
</evidence>
<dbReference type="PANTHER" id="PTHR23043:SF17">
    <property type="entry name" value="PROTEIN SIMILAR"/>
    <property type="match status" value="1"/>
</dbReference>